<evidence type="ECO:0000313" key="2">
    <source>
        <dbReference type="EMBL" id="MBB5813951.1"/>
    </source>
</evidence>
<sequence length="202" mass="21196">MRTWTTRAVPAAVGALALTAALTGCNDSATGKAKSTGTPEADGKATNARTVYRLGEASPPQESGMTRSKGSTFTVTPVKVETGTKADVEKSGVKLDKSDGPQVPVYVTVKYAHESGKAMLLGDMDDDLVVRTSANQRTKALLVILGQATWPNCPAPDTEKQLGAGQSETVCTAFLIPASQTPAAVELTQGYYKPPLEWPVKN</sequence>
<evidence type="ECO:0000313" key="3">
    <source>
        <dbReference type="Proteomes" id="UP000579531"/>
    </source>
</evidence>
<keyword evidence="3" id="KW-1185">Reference proteome</keyword>
<organism evidence="2 3">
    <name type="scientific">Streptomyces collinus</name>
    <dbReference type="NCBI Taxonomy" id="42684"/>
    <lineage>
        <taxon>Bacteria</taxon>
        <taxon>Bacillati</taxon>
        <taxon>Actinomycetota</taxon>
        <taxon>Actinomycetes</taxon>
        <taxon>Kitasatosporales</taxon>
        <taxon>Streptomycetaceae</taxon>
        <taxon>Streptomyces</taxon>
    </lineage>
</organism>
<reference evidence="2 3" key="1">
    <citation type="submission" date="2020-08" db="EMBL/GenBank/DDBJ databases">
        <title>Sequencing the genomes of 1000 actinobacteria strains.</title>
        <authorList>
            <person name="Klenk H.-P."/>
        </authorList>
    </citation>
    <scope>NUCLEOTIDE SEQUENCE [LARGE SCALE GENOMIC DNA]</scope>
    <source>
        <strain evidence="2 3">DSM 40129</strain>
    </source>
</reference>
<dbReference type="GeneID" id="93841403"/>
<comment type="caution">
    <text evidence="2">The sequence shown here is derived from an EMBL/GenBank/DDBJ whole genome shotgun (WGS) entry which is preliminary data.</text>
</comment>
<dbReference type="PROSITE" id="PS51257">
    <property type="entry name" value="PROKAR_LIPOPROTEIN"/>
    <property type="match status" value="1"/>
</dbReference>
<evidence type="ECO:0000256" key="1">
    <source>
        <dbReference type="SAM" id="SignalP"/>
    </source>
</evidence>
<keyword evidence="1" id="KW-0732">Signal</keyword>
<feature type="chain" id="PRO_5041730214" description="Lipoprotein" evidence="1">
    <location>
        <begin position="21"/>
        <end position="202"/>
    </location>
</feature>
<feature type="signal peptide" evidence="1">
    <location>
        <begin position="1"/>
        <end position="20"/>
    </location>
</feature>
<protein>
    <recommendedName>
        <fullName evidence="4">Lipoprotein</fullName>
    </recommendedName>
</protein>
<gene>
    <name evidence="2" type="ORF">HNR72_004979</name>
</gene>
<proteinExistence type="predicted"/>
<accession>A0AA89QBF7</accession>
<name>A0AA89QBF7_STRCU</name>
<dbReference type="RefSeq" id="WP_184850154.1">
    <property type="nucleotide sequence ID" value="NZ_BAABFE010000022.1"/>
</dbReference>
<evidence type="ECO:0008006" key="4">
    <source>
        <dbReference type="Google" id="ProtNLM"/>
    </source>
</evidence>
<dbReference type="Proteomes" id="UP000579531">
    <property type="component" value="Unassembled WGS sequence"/>
</dbReference>
<dbReference type="EMBL" id="JACHLX010000001">
    <property type="protein sequence ID" value="MBB5813951.1"/>
    <property type="molecule type" value="Genomic_DNA"/>
</dbReference>
<dbReference type="AlphaFoldDB" id="A0AA89QBF7"/>